<evidence type="ECO:0000313" key="2">
    <source>
        <dbReference type="Proteomes" id="UP000724686"/>
    </source>
</evidence>
<comment type="caution">
    <text evidence="1">The sequence shown here is derived from an EMBL/GenBank/DDBJ whole genome shotgun (WGS) entry which is preliminary data.</text>
</comment>
<dbReference type="EMBL" id="JAFFPU010000042">
    <property type="protein sequence ID" value="MBM9577888.1"/>
    <property type="molecule type" value="Genomic_DNA"/>
</dbReference>
<evidence type="ECO:0000313" key="1">
    <source>
        <dbReference type="EMBL" id="MBM9577888.1"/>
    </source>
</evidence>
<reference evidence="1 2" key="1">
    <citation type="submission" date="2021-02" db="EMBL/GenBank/DDBJ databases">
        <title>Leptospira ainlahdjerensis sp. nov., Leptospira ainazelensis sp. nov., Leptospira abararensis sp. nov. and Leptospira chreensis sp. nov., four new species isolated from water sources in Algeria.</title>
        <authorList>
            <person name="Amara Korba A."/>
            <person name="Kainiu M."/>
            <person name="Vincent A.T."/>
            <person name="Mariet J.-F."/>
            <person name="Veyrier F.J."/>
            <person name="Goarant C."/>
            <person name="Picardeau M."/>
        </authorList>
    </citation>
    <scope>NUCLEOTIDE SEQUENCE [LARGE SCALE GENOMIC DNA]</scope>
    <source>
        <strain evidence="1 2">201903070</strain>
    </source>
</reference>
<name>A0ABS2UD60_9LEPT</name>
<protein>
    <submittedName>
        <fullName evidence="1">Uncharacterized protein</fullName>
    </submittedName>
</protein>
<gene>
    <name evidence="1" type="ORF">JWG45_12095</name>
</gene>
<dbReference type="RefSeq" id="WP_205279955.1">
    <property type="nucleotide sequence ID" value="NZ_JAFFPU010000042.1"/>
</dbReference>
<proteinExistence type="predicted"/>
<keyword evidence="2" id="KW-1185">Reference proteome</keyword>
<sequence>MAGIITNGVKVNTACELVVESNDNYDNIEFGLVTSTTIKRWKSDWAGQKPASITGNLIILQSNQGGAGQEFIKPSNGVYVLSWPKGGGTDISFRQKGNNDLFENEKTGLPDGARTDTFLKLYRIDLSKDLVVFAASSGSGAGTPASPKHILTHKFSGSSDNLSELRQLFRKSRGPHPNFGWWGAVAGKSSAEFPLSQNFTFRKKKFSCRNSYKTLSQDDFRCIYS</sequence>
<dbReference type="Proteomes" id="UP000724686">
    <property type="component" value="Unassembled WGS sequence"/>
</dbReference>
<organism evidence="1 2">
    <name type="scientific">Leptospira ainlahdjerensis</name>
    <dbReference type="NCBI Taxonomy" id="2810033"/>
    <lineage>
        <taxon>Bacteria</taxon>
        <taxon>Pseudomonadati</taxon>
        <taxon>Spirochaetota</taxon>
        <taxon>Spirochaetia</taxon>
        <taxon>Leptospirales</taxon>
        <taxon>Leptospiraceae</taxon>
        <taxon>Leptospira</taxon>
    </lineage>
</organism>
<accession>A0ABS2UD60</accession>